<dbReference type="GO" id="GO:0000150">
    <property type="term" value="F:DNA strand exchange activity"/>
    <property type="evidence" value="ECO:0007669"/>
    <property type="project" value="InterPro"/>
</dbReference>
<dbReference type="SUPFAM" id="SSF53041">
    <property type="entry name" value="Resolvase-like"/>
    <property type="match status" value="1"/>
</dbReference>
<organism evidence="2">
    <name type="scientific">Boseongicola sp. SB0664_bin_43</name>
    <dbReference type="NCBI Taxonomy" id="2604844"/>
    <lineage>
        <taxon>Bacteria</taxon>
        <taxon>Pseudomonadati</taxon>
        <taxon>Pseudomonadota</taxon>
        <taxon>Alphaproteobacteria</taxon>
        <taxon>Rhodobacterales</taxon>
        <taxon>Paracoccaceae</taxon>
        <taxon>Boseongicola</taxon>
    </lineage>
</organism>
<evidence type="ECO:0000259" key="1">
    <source>
        <dbReference type="Pfam" id="PF00239"/>
    </source>
</evidence>
<protein>
    <recommendedName>
        <fullName evidence="1">Resolvase/invertase-type recombinase catalytic domain-containing protein</fullName>
    </recommendedName>
</protein>
<sequence length="87" mass="9677">MAMRVSTADQNAFGKEDRLPDAGTMRIFADVIAGACAKWPALAELIDHAPPCDILCDTRFHRWLGELLEIVEGIKEQGFHLGHVPEY</sequence>
<accession>A0A6B0XW27</accession>
<dbReference type="EMBL" id="VXRY01000057">
    <property type="protein sequence ID" value="MXY32748.1"/>
    <property type="molecule type" value="Genomic_DNA"/>
</dbReference>
<dbReference type="InterPro" id="IPR006119">
    <property type="entry name" value="Resolv_N"/>
</dbReference>
<dbReference type="InterPro" id="IPR036162">
    <property type="entry name" value="Resolvase-like_N_sf"/>
</dbReference>
<gene>
    <name evidence="2" type="ORF">F4Y60_01390</name>
</gene>
<evidence type="ECO:0000313" key="2">
    <source>
        <dbReference type="EMBL" id="MXY32748.1"/>
    </source>
</evidence>
<feature type="domain" description="Resolvase/invertase-type recombinase catalytic" evidence="1">
    <location>
        <begin position="3"/>
        <end position="81"/>
    </location>
</feature>
<dbReference type="AlphaFoldDB" id="A0A6B0XW27"/>
<reference evidence="2" key="1">
    <citation type="submission" date="2019-09" db="EMBL/GenBank/DDBJ databases">
        <title>Characterisation of the sponge microbiome using genome-centric metagenomics.</title>
        <authorList>
            <person name="Engelberts J.P."/>
            <person name="Robbins S.J."/>
            <person name="De Goeij J.M."/>
            <person name="Aranda M."/>
            <person name="Bell S.C."/>
            <person name="Webster N.S."/>
        </authorList>
    </citation>
    <scope>NUCLEOTIDE SEQUENCE</scope>
    <source>
        <strain evidence="2">SB0664_bin_43</strain>
    </source>
</reference>
<dbReference type="Pfam" id="PF00239">
    <property type="entry name" value="Resolvase"/>
    <property type="match status" value="1"/>
</dbReference>
<comment type="caution">
    <text evidence="2">The sequence shown here is derived from an EMBL/GenBank/DDBJ whole genome shotgun (WGS) entry which is preliminary data.</text>
</comment>
<proteinExistence type="predicted"/>
<dbReference type="Gene3D" id="3.40.50.1390">
    <property type="entry name" value="Resolvase, N-terminal catalytic domain"/>
    <property type="match status" value="1"/>
</dbReference>
<name>A0A6B0XW27_9RHOB</name>
<dbReference type="GO" id="GO:0003677">
    <property type="term" value="F:DNA binding"/>
    <property type="evidence" value="ECO:0007669"/>
    <property type="project" value="InterPro"/>
</dbReference>